<dbReference type="EC" id="3.4.19.12" evidence="8"/>
<sequence length="709" mass="80682">MCAVCVFCVSLYSRYPFTSPGLGNMASTDNVYFILTKKDEWIAFPKAGSIFFMPENKFISEMKKSSPPLKLRMRLMKHHSGREYDLETNDMEQLCVEEVELLQALPDDAERLRCFRERHDLQAAMQLVIGTEVTVEEAGKKFRGVIQYTGPITSASISCPIPGSFFGIELQGPDRGKGHCDGTYRNVRYFTCDKNCGIFAPFNRVSSLLPSVQEPSFQSERLELGDRVTYFIDDKCRHGMVLDLLEIGGRCFVQISTVSNIPFFNSKIISNQHHQMLSSSCKFVQQLSVAHTLQQPFGHLLYLLSVYIHNRIFGVYVFFFLDQTDHSTAELQTVPPMSTEQVEQLLTGRMKGIQGHCNSCYMDAALFSLFSCSSVLDSMLFKSTPPQDAPIQRTLLNDIVNPLRSNGFVEGKHIMKLRQQLQKHGYSQSFTTDEKDPEEFLSVIMHHILALDPLLKLSAAGKVQESYCYQIFLDQNHRLVLPTVQQLLEHSFHSAGLKLAEVPSCLILQMPRFGKKFKMFDKIIPSLELDVTDLLSEGPQQCMVCGTLAQIECIDCFKDPLFSPTGFKVFCRNCSEQVHSHPQRLSHKPESLEIPKGYVERKNPHTMIRDKMELFAVLCIETSHYVSFVKYGPNTEDWIFFDSMADRQGETDGFNIPEVHPCPEVGEYLKMSPSELAHQAPRDMKGVAKRLFCDAYMCLYQSTTMCLYR</sequence>
<evidence type="ECO:0000256" key="6">
    <source>
        <dbReference type="ARBA" id="ARBA00004556"/>
    </source>
</evidence>
<evidence type="ECO:0000256" key="18">
    <source>
        <dbReference type="ARBA" id="ARBA00022786"/>
    </source>
</evidence>
<keyword evidence="20" id="KW-0788">Thiol protease</keyword>
<evidence type="ECO:0000256" key="14">
    <source>
        <dbReference type="ARBA" id="ARBA00022670"/>
    </source>
</evidence>
<keyword evidence="16" id="KW-0493">Microtubule</keyword>
<reference evidence="32" key="3">
    <citation type="submission" date="2025-09" db="UniProtKB">
        <authorList>
            <consortium name="Ensembl"/>
        </authorList>
    </citation>
    <scope>IDENTIFICATION</scope>
</reference>
<evidence type="ECO:0000256" key="28">
    <source>
        <dbReference type="ARBA" id="ARBA00032487"/>
    </source>
</evidence>
<dbReference type="SUPFAM" id="SSF54001">
    <property type="entry name" value="Cysteine proteinases"/>
    <property type="match status" value="1"/>
</dbReference>
<dbReference type="InterPro" id="IPR028889">
    <property type="entry name" value="USP"/>
</dbReference>
<dbReference type="Proteomes" id="UP000005207">
    <property type="component" value="Linkage group LG17"/>
</dbReference>
<keyword evidence="23" id="KW-0391">Immunity</keyword>
<keyword evidence="10" id="KW-1003">Cell membrane</keyword>
<evidence type="ECO:0000256" key="1">
    <source>
        <dbReference type="ARBA" id="ARBA00000707"/>
    </source>
</evidence>
<feature type="domain" description="CAP-Gly" evidence="31">
    <location>
        <begin position="162"/>
        <end position="201"/>
    </location>
</feature>
<keyword evidence="15" id="KW-0879">Wnt signaling pathway</keyword>
<evidence type="ECO:0000256" key="21">
    <source>
        <dbReference type="ARBA" id="ARBA00022833"/>
    </source>
</evidence>
<dbReference type="Pfam" id="PF01302">
    <property type="entry name" value="CAP_GLY"/>
    <property type="match status" value="1"/>
</dbReference>
<dbReference type="SUPFAM" id="SSF74924">
    <property type="entry name" value="Cap-Gly domain"/>
    <property type="match status" value="1"/>
</dbReference>
<dbReference type="FunFam" id="3.90.70.10:FF:000009">
    <property type="entry name" value="Putative ubiquitin carboxyl-terminal hydrolase CYLD"/>
    <property type="match status" value="1"/>
</dbReference>
<gene>
    <name evidence="32" type="primary">cyldl</name>
</gene>
<evidence type="ECO:0000256" key="15">
    <source>
        <dbReference type="ARBA" id="ARBA00022687"/>
    </source>
</evidence>
<organism evidence="32 33">
    <name type="scientific">Oreochromis niloticus</name>
    <name type="common">Nile tilapia</name>
    <name type="synonym">Tilapia nilotica</name>
    <dbReference type="NCBI Taxonomy" id="8128"/>
    <lineage>
        <taxon>Eukaryota</taxon>
        <taxon>Metazoa</taxon>
        <taxon>Chordata</taxon>
        <taxon>Craniata</taxon>
        <taxon>Vertebrata</taxon>
        <taxon>Euteleostomi</taxon>
        <taxon>Actinopterygii</taxon>
        <taxon>Neopterygii</taxon>
        <taxon>Teleostei</taxon>
        <taxon>Neoteleostei</taxon>
        <taxon>Acanthomorphata</taxon>
        <taxon>Ovalentaria</taxon>
        <taxon>Cichlomorphae</taxon>
        <taxon>Cichliformes</taxon>
        <taxon>Cichlidae</taxon>
        <taxon>African cichlids</taxon>
        <taxon>Pseudocrenilabrinae</taxon>
        <taxon>Oreochromini</taxon>
        <taxon>Oreochromis</taxon>
    </lineage>
</organism>
<evidence type="ECO:0000256" key="24">
    <source>
        <dbReference type="ARBA" id="ARBA00023136"/>
    </source>
</evidence>
<dbReference type="Ensembl" id="ENSONIT00000084217.1">
    <property type="protein sequence ID" value="ENSONIP00000040106.1"/>
    <property type="gene ID" value="ENSONIG00000030697.1"/>
</dbReference>
<dbReference type="PROSITE" id="PS00972">
    <property type="entry name" value="USP_1"/>
    <property type="match status" value="1"/>
</dbReference>
<dbReference type="Gene3D" id="2.30.30.190">
    <property type="entry name" value="CAP Gly-rich-like domain"/>
    <property type="match status" value="1"/>
</dbReference>
<comment type="subcellular location">
    <subcellularLocation>
        <location evidence="5">Cell membrane</location>
        <topology evidence="5">Peripheral membrane protein</topology>
        <orientation evidence="5">Cytoplasmic side</orientation>
    </subcellularLocation>
    <subcellularLocation>
        <location evidence="2">Cytoplasm</location>
        <location evidence="2">Cytoskeleton</location>
        <location evidence="2">Cilium basal body</location>
    </subcellularLocation>
    <subcellularLocation>
        <location evidence="4">Cytoplasm</location>
        <location evidence="4">Cytoskeleton</location>
        <location evidence="4">Microtubule organizing center</location>
        <location evidence="4">Centrosome</location>
    </subcellularLocation>
    <subcellularLocation>
        <location evidence="3">Cytoplasm</location>
        <location evidence="3">Cytoskeleton</location>
        <location evidence="3">Spindle</location>
    </subcellularLocation>
    <subcellularLocation>
        <location evidence="6">Cytoplasm</location>
        <location evidence="6">Perinuclear region</location>
    </subcellularLocation>
</comment>
<dbReference type="GO" id="GO:0048471">
    <property type="term" value="C:perinuclear region of cytoplasm"/>
    <property type="evidence" value="ECO:0007669"/>
    <property type="project" value="UniProtKB-SubCell"/>
</dbReference>
<reference evidence="33" key="1">
    <citation type="submission" date="2012-01" db="EMBL/GenBank/DDBJ databases">
        <title>The Genome Sequence of Oreochromis niloticus (Nile Tilapia).</title>
        <authorList>
            <consortium name="Broad Institute Genome Assembly Team"/>
            <consortium name="Broad Institute Sequencing Platform"/>
            <person name="Di Palma F."/>
            <person name="Johnson J."/>
            <person name="Lander E.S."/>
            <person name="Lindblad-Toh K."/>
        </authorList>
    </citation>
    <scope>NUCLEOTIDE SEQUENCE [LARGE SCALE GENOMIC DNA]</scope>
</reference>
<dbReference type="GO" id="GO:0005886">
    <property type="term" value="C:plasma membrane"/>
    <property type="evidence" value="ECO:0007669"/>
    <property type="project" value="UniProtKB-SubCell"/>
</dbReference>
<evidence type="ECO:0000256" key="8">
    <source>
        <dbReference type="ARBA" id="ARBA00012759"/>
    </source>
</evidence>
<evidence type="ECO:0000256" key="23">
    <source>
        <dbReference type="ARBA" id="ARBA00022859"/>
    </source>
</evidence>
<dbReference type="GO" id="GO:0046872">
    <property type="term" value="F:metal ion binding"/>
    <property type="evidence" value="ECO:0007669"/>
    <property type="project" value="UniProtKB-KW"/>
</dbReference>
<dbReference type="GO" id="GO:0016055">
    <property type="term" value="P:Wnt signaling pathway"/>
    <property type="evidence" value="ECO:0007669"/>
    <property type="project" value="UniProtKB-KW"/>
</dbReference>
<comment type="similarity">
    <text evidence="7">Belongs to the peptidase C19 family.</text>
</comment>
<proteinExistence type="inferred from homology"/>
<dbReference type="Pfam" id="PF00443">
    <property type="entry name" value="UCH"/>
    <property type="match status" value="1"/>
</dbReference>
<dbReference type="GO" id="GO:0004843">
    <property type="term" value="F:cysteine-type deubiquitinase activity"/>
    <property type="evidence" value="ECO:0007669"/>
    <property type="project" value="UniProtKB-EC"/>
</dbReference>
<evidence type="ECO:0000256" key="12">
    <source>
        <dbReference type="ARBA" id="ARBA00022553"/>
    </source>
</evidence>
<dbReference type="InterPro" id="IPR018200">
    <property type="entry name" value="USP_CS"/>
</dbReference>
<evidence type="ECO:0000256" key="27">
    <source>
        <dbReference type="ARBA" id="ARBA00031094"/>
    </source>
</evidence>
<evidence type="ECO:0000313" key="32">
    <source>
        <dbReference type="Ensembl" id="ENSONIP00000040106.1"/>
    </source>
</evidence>
<evidence type="ECO:0000256" key="29">
    <source>
        <dbReference type="ARBA" id="ARBA00046580"/>
    </source>
</evidence>
<dbReference type="SMART" id="SM01052">
    <property type="entry name" value="CAP_GLY"/>
    <property type="match status" value="1"/>
</dbReference>
<evidence type="ECO:0000256" key="20">
    <source>
        <dbReference type="ARBA" id="ARBA00022807"/>
    </source>
</evidence>
<evidence type="ECO:0000256" key="26">
    <source>
        <dbReference type="ARBA" id="ARBA00030882"/>
    </source>
</evidence>
<evidence type="ECO:0000256" key="25">
    <source>
        <dbReference type="ARBA" id="ARBA00023273"/>
    </source>
</evidence>
<name>A0A669C0C8_ORENI</name>
<dbReference type="AlphaFoldDB" id="A0A669C0C8"/>
<evidence type="ECO:0000256" key="5">
    <source>
        <dbReference type="ARBA" id="ARBA00004413"/>
    </source>
</evidence>
<evidence type="ECO:0000256" key="16">
    <source>
        <dbReference type="ARBA" id="ARBA00022701"/>
    </source>
</evidence>
<keyword evidence="12" id="KW-0597">Phosphoprotein</keyword>
<dbReference type="GeneTree" id="ENSGT00940000164912"/>
<evidence type="ECO:0000256" key="13">
    <source>
        <dbReference type="ARBA" id="ARBA00022588"/>
    </source>
</evidence>
<protein>
    <recommendedName>
        <fullName evidence="9">Ubiquitin carboxyl-terminal hydrolase CYLD</fullName>
        <ecNumber evidence="8">3.4.19.12</ecNumber>
    </recommendedName>
    <alternativeName>
        <fullName evidence="26">Deubiquitinating enzyme CYLD</fullName>
    </alternativeName>
    <alternativeName>
        <fullName evidence="27">Ubiquitin thioesterase CYLD</fullName>
    </alternativeName>
    <alternativeName>
        <fullName evidence="28">Ubiquitin-specific-processing protease CYLD</fullName>
    </alternativeName>
</protein>
<dbReference type="PROSITE" id="PS50235">
    <property type="entry name" value="USP_3"/>
    <property type="match status" value="1"/>
</dbReference>
<keyword evidence="22" id="KW-0832">Ubl conjugation</keyword>
<comment type="subunit">
    <text evidence="29">Interacts (via CAP-Gly domain) with IKBKG/NEMO (via proline-rich C-terminal region). Interacts with TRAF2 and TRIP. Interacts with PLK1, DVL1, DVL3, MAVS, TBK1, IKKE and RIGI. Interacts (via CAP-Gly domain) with microtubules. Interacts with HDAC6 and BCL3. Interacts with MAP3K7. Identified in a complex with TRAF6 and SQSTM1. Interacts with OPTN and SQSTM1. Interacts with CEP350. Interacts with RNF31; the interaction is indirect and is mediated via SPATA2. Interacts with SPATA2 (via the PUB domain); the interaction is direct and recruits CYLD to the LUBAC complex, thereby regulating TNF-alpha-induced necroptosis.</text>
</comment>
<evidence type="ECO:0000256" key="9">
    <source>
        <dbReference type="ARBA" id="ARBA00018699"/>
    </source>
</evidence>
<dbReference type="GO" id="GO:0045087">
    <property type="term" value="P:innate immune response"/>
    <property type="evidence" value="ECO:0007669"/>
    <property type="project" value="UniProtKB-KW"/>
</dbReference>
<evidence type="ECO:0000256" key="11">
    <source>
        <dbReference type="ARBA" id="ARBA00022490"/>
    </source>
</evidence>
<evidence type="ECO:0000313" key="33">
    <source>
        <dbReference type="Proteomes" id="UP000005207"/>
    </source>
</evidence>
<dbReference type="GO" id="GO:0006508">
    <property type="term" value="P:proteolysis"/>
    <property type="evidence" value="ECO:0007669"/>
    <property type="project" value="UniProtKB-KW"/>
</dbReference>
<keyword evidence="33" id="KW-1185">Reference proteome</keyword>
<evidence type="ECO:0000256" key="3">
    <source>
        <dbReference type="ARBA" id="ARBA00004186"/>
    </source>
</evidence>
<dbReference type="GO" id="GO:0005819">
    <property type="term" value="C:spindle"/>
    <property type="evidence" value="ECO:0007669"/>
    <property type="project" value="UniProtKB-SubCell"/>
</dbReference>
<keyword evidence="19" id="KW-0378">Hydrolase</keyword>
<evidence type="ECO:0000256" key="17">
    <source>
        <dbReference type="ARBA" id="ARBA00022723"/>
    </source>
</evidence>
<keyword evidence="25" id="KW-0966">Cell projection</keyword>
<dbReference type="InterPro" id="IPR000938">
    <property type="entry name" value="CAP-Gly_domain"/>
</dbReference>
<keyword evidence="14" id="KW-0645">Protease</keyword>
<evidence type="ECO:0000256" key="7">
    <source>
        <dbReference type="ARBA" id="ARBA00009085"/>
    </source>
</evidence>
<dbReference type="GO" id="GO:0005813">
    <property type="term" value="C:centrosome"/>
    <property type="evidence" value="ECO:0007669"/>
    <property type="project" value="UniProtKB-SubCell"/>
</dbReference>
<dbReference type="PROSITE" id="PS50245">
    <property type="entry name" value="CAP_GLY_2"/>
    <property type="match status" value="1"/>
</dbReference>
<evidence type="ECO:0000256" key="19">
    <source>
        <dbReference type="ARBA" id="ARBA00022801"/>
    </source>
</evidence>
<accession>A0A669C0C8</accession>
<dbReference type="InterPro" id="IPR001394">
    <property type="entry name" value="Peptidase_C19_UCH"/>
</dbReference>
<dbReference type="InterPro" id="IPR038765">
    <property type="entry name" value="Papain-like_cys_pep_sf"/>
</dbReference>
<evidence type="ECO:0000256" key="2">
    <source>
        <dbReference type="ARBA" id="ARBA00004120"/>
    </source>
</evidence>
<dbReference type="GO" id="GO:0016579">
    <property type="term" value="P:protein deubiquitination"/>
    <property type="evidence" value="ECO:0007669"/>
    <property type="project" value="InterPro"/>
</dbReference>
<dbReference type="Gene3D" id="3.90.70.10">
    <property type="entry name" value="Cysteine proteinases"/>
    <property type="match status" value="1"/>
</dbReference>
<dbReference type="GO" id="GO:0005874">
    <property type="term" value="C:microtubule"/>
    <property type="evidence" value="ECO:0007669"/>
    <property type="project" value="UniProtKB-KW"/>
</dbReference>
<dbReference type="PANTHER" id="PTHR11830">
    <property type="entry name" value="40S RIBOSOMAL PROTEIN S3A"/>
    <property type="match status" value="1"/>
</dbReference>
<reference evidence="32" key="2">
    <citation type="submission" date="2025-08" db="UniProtKB">
        <authorList>
            <consortium name="Ensembl"/>
        </authorList>
    </citation>
    <scope>IDENTIFICATION</scope>
</reference>
<evidence type="ECO:0000259" key="30">
    <source>
        <dbReference type="PROSITE" id="PS50235"/>
    </source>
</evidence>
<comment type="catalytic activity">
    <reaction evidence="1">
        <text>Thiol-dependent hydrolysis of ester, thioester, amide, peptide and isopeptide bonds formed by the C-terminal Gly of ubiquitin (a 76-residue protein attached to proteins as an intracellular targeting signal).</text>
        <dbReference type="EC" id="3.4.19.12"/>
    </reaction>
</comment>
<keyword evidence="17" id="KW-0479">Metal-binding</keyword>
<evidence type="ECO:0000256" key="22">
    <source>
        <dbReference type="ARBA" id="ARBA00022843"/>
    </source>
</evidence>
<keyword evidence="13" id="KW-0399">Innate immunity</keyword>
<evidence type="ECO:0000256" key="4">
    <source>
        <dbReference type="ARBA" id="ARBA00004300"/>
    </source>
</evidence>
<dbReference type="InterPro" id="IPR036859">
    <property type="entry name" value="CAP-Gly_dom_sf"/>
</dbReference>
<evidence type="ECO:0000259" key="31">
    <source>
        <dbReference type="PROSITE" id="PS50245"/>
    </source>
</evidence>
<keyword evidence="24" id="KW-0472">Membrane</keyword>
<dbReference type="FunFam" id="2.30.30.190:FF:000021">
    <property type="entry name" value="Cylindromatosis (turban tumor syndrome), like"/>
    <property type="match status" value="1"/>
</dbReference>
<keyword evidence="11" id="KW-0963">Cytoplasm</keyword>
<keyword evidence="21" id="KW-0862">Zinc</keyword>
<feature type="domain" description="USP" evidence="30">
    <location>
        <begin position="351"/>
        <end position="703"/>
    </location>
</feature>
<evidence type="ECO:0000256" key="10">
    <source>
        <dbReference type="ARBA" id="ARBA00022475"/>
    </source>
</evidence>
<keyword evidence="18" id="KW-0833">Ubl conjugation pathway</keyword>